<evidence type="ECO:0000313" key="6">
    <source>
        <dbReference type="EMBL" id="KHA62277.1"/>
    </source>
</evidence>
<keyword evidence="2" id="KW-0238">DNA-binding</keyword>
<feature type="domain" description="HTH araC/xylS-type" evidence="5">
    <location>
        <begin position="175"/>
        <end position="272"/>
    </location>
</feature>
<dbReference type="SMART" id="SM00342">
    <property type="entry name" value="HTH_ARAC"/>
    <property type="match status" value="1"/>
</dbReference>
<keyword evidence="7" id="KW-1185">Reference proteome</keyword>
<evidence type="ECO:0000256" key="4">
    <source>
        <dbReference type="ARBA" id="ARBA00023163"/>
    </source>
</evidence>
<dbReference type="InterPro" id="IPR050204">
    <property type="entry name" value="AraC_XylS_family_regulators"/>
</dbReference>
<dbReference type="InterPro" id="IPR018060">
    <property type="entry name" value="HTH_AraC"/>
</dbReference>
<comment type="caution">
    <text evidence="6">The sequence shown here is derived from an EMBL/GenBank/DDBJ whole genome shotgun (WGS) entry which is preliminary data.</text>
</comment>
<dbReference type="PRINTS" id="PR00032">
    <property type="entry name" value="HTHARAC"/>
</dbReference>
<dbReference type="SUPFAM" id="SSF51215">
    <property type="entry name" value="Regulatory protein AraC"/>
    <property type="match status" value="1"/>
</dbReference>
<dbReference type="PROSITE" id="PS01124">
    <property type="entry name" value="HTH_ARAC_FAMILY_2"/>
    <property type="match status" value="1"/>
</dbReference>
<dbReference type="Pfam" id="PF12833">
    <property type="entry name" value="HTH_18"/>
    <property type="match status" value="1"/>
</dbReference>
<dbReference type="PANTHER" id="PTHR46796">
    <property type="entry name" value="HTH-TYPE TRANSCRIPTIONAL ACTIVATOR RHAS-RELATED"/>
    <property type="match status" value="1"/>
</dbReference>
<keyword evidence="1" id="KW-0805">Transcription regulation</keyword>
<evidence type="ECO:0000256" key="3">
    <source>
        <dbReference type="ARBA" id="ARBA00023159"/>
    </source>
</evidence>
<dbReference type="SUPFAM" id="SSF46689">
    <property type="entry name" value="Homeodomain-like"/>
    <property type="match status" value="2"/>
</dbReference>
<name>A0ABR4YH85_9VIBR</name>
<evidence type="ECO:0000313" key="7">
    <source>
        <dbReference type="Proteomes" id="UP000030520"/>
    </source>
</evidence>
<evidence type="ECO:0000256" key="1">
    <source>
        <dbReference type="ARBA" id="ARBA00023015"/>
    </source>
</evidence>
<gene>
    <name evidence="6" type="ORF">NL53_03065</name>
</gene>
<dbReference type="Pfam" id="PF02311">
    <property type="entry name" value="AraC_binding"/>
    <property type="match status" value="1"/>
</dbReference>
<evidence type="ECO:0000259" key="5">
    <source>
        <dbReference type="PROSITE" id="PS01124"/>
    </source>
</evidence>
<reference evidence="6 7" key="1">
    <citation type="submission" date="2014-10" db="EMBL/GenBank/DDBJ databases">
        <title>Genome sequencing of Vibrio variabilis T01.</title>
        <authorList>
            <person name="Chan K.-G."/>
            <person name="Mohamad N.I."/>
        </authorList>
    </citation>
    <scope>NUCLEOTIDE SEQUENCE [LARGE SCALE GENOMIC DNA]</scope>
    <source>
        <strain evidence="6 7">T01</strain>
    </source>
</reference>
<organism evidence="6 7">
    <name type="scientific">Vibrio variabilis</name>
    <dbReference type="NCBI Taxonomy" id="990271"/>
    <lineage>
        <taxon>Bacteria</taxon>
        <taxon>Pseudomonadati</taxon>
        <taxon>Pseudomonadota</taxon>
        <taxon>Gammaproteobacteria</taxon>
        <taxon>Vibrionales</taxon>
        <taxon>Vibrionaceae</taxon>
        <taxon>Vibrio</taxon>
    </lineage>
</organism>
<evidence type="ECO:0000256" key="2">
    <source>
        <dbReference type="ARBA" id="ARBA00023125"/>
    </source>
</evidence>
<dbReference type="InterPro" id="IPR037923">
    <property type="entry name" value="HTH-like"/>
</dbReference>
<dbReference type="PROSITE" id="PS00041">
    <property type="entry name" value="HTH_ARAC_FAMILY_1"/>
    <property type="match status" value="1"/>
</dbReference>
<accession>A0ABR4YH85</accession>
<dbReference type="Proteomes" id="UP000030520">
    <property type="component" value="Unassembled WGS sequence"/>
</dbReference>
<dbReference type="EMBL" id="JRWM01000003">
    <property type="protein sequence ID" value="KHA62277.1"/>
    <property type="molecule type" value="Genomic_DNA"/>
</dbReference>
<dbReference type="Gene3D" id="1.10.10.60">
    <property type="entry name" value="Homeodomain-like"/>
    <property type="match status" value="1"/>
</dbReference>
<proteinExistence type="predicted"/>
<keyword evidence="4" id="KW-0804">Transcription</keyword>
<dbReference type="PANTHER" id="PTHR46796:SF2">
    <property type="entry name" value="TRANSCRIPTIONAL REGULATORY PROTEIN"/>
    <property type="match status" value="1"/>
</dbReference>
<dbReference type="InterPro" id="IPR020449">
    <property type="entry name" value="Tscrpt_reg_AraC-type_HTH"/>
</dbReference>
<dbReference type="Gene3D" id="2.60.120.10">
    <property type="entry name" value="Jelly Rolls"/>
    <property type="match status" value="1"/>
</dbReference>
<dbReference type="InterPro" id="IPR009057">
    <property type="entry name" value="Homeodomain-like_sf"/>
</dbReference>
<protein>
    <submittedName>
        <fullName evidence="6">Transcriptional regulator</fullName>
    </submittedName>
</protein>
<dbReference type="InterPro" id="IPR018062">
    <property type="entry name" value="HTH_AraC-typ_CS"/>
</dbReference>
<dbReference type="InterPro" id="IPR014710">
    <property type="entry name" value="RmlC-like_jellyroll"/>
</dbReference>
<dbReference type="InterPro" id="IPR003313">
    <property type="entry name" value="AraC-bd"/>
</dbReference>
<keyword evidence="3" id="KW-0010">Activator</keyword>
<sequence length="275" mass="31898">MKKDSSASFKQSTVLPWVELRIANRTSACYDAHSHDEFSFGIIEQGQAEYRNRHQSHRIGKGDIVTINPADVHSCNPEAGTWSYSMLFIDAIEMGALQRDVLQHERSRMSEDYQPFKEDFERDQALRHGYLRLFHALQSEADALQVESRLYDFIQTSLRLGTRQHIAAKPSGSLRRVKEKLLDEITGSHQLEQLAQEAEMSRYQLLRAFKHHFGLPPHSYLLDEKIKRAKVMLKSGQEISQVAYELGFSDQAHFQRQFKKRLAVTPKYYQSHFVD</sequence>
<dbReference type="RefSeq" id="WP_038212511.1">
    <property type="nucleotide sequence ID" value="NZ_JRWM01000003.1"/>
</dbReference>